<evidence type="ECO:0000313" key="4">
    <source>
        <dbReference type="EMBL" id="CAG9328385.1"/>
    </source>
</evidence>
<gene>
    <name evidence="4" type="ORF">BSTOLATCC_MIC46391</name>
</gene>
<sequence>MYSREDGKYFEKLHSKPWFFAGKVPELRYSYSASGLTPSLYPVHPRSVVPGSTERLARLQFKPFPNVDLPSIPITFQEFREYQFLRDNETLVTVEHCDSCETHSGTTHHDPQQYSSLAHTLANTILARYPGVKVLLKPRSKLGFNSQRIGAFEVQVCSKSNGLLTKNTLHSKLQTKKWPEVQEIVMKLANFLPRCKLCVTVYDCENGENRLKDIKISLRPKDISLQMSQTMRPKSASYTTFRPTSAISTMSLRTIKFSARRNAKTNMKSPRKDNGKCIEEISNKDGVCQFLNIPNNIYEIEVIENNEYNSAARIINTFEEAMQNSSINIYIGLKPRNLCKLTVTLRDQELKSDVPYAKVRIFKENGESYNLYEVSRGKYENSVPKGNYTLSASLEEFQEISKPIQTNKTEMTIIETMKLKEQRNVQIMTFNAITGEALGGVLLKLKTSKNRPSIEGLTKTGSFTYSLNETGIFNISTNKLGYLDASIITHISNKGNVSISIGLVPASYASKTAVVFSWALCSDDLEIQAFNEECSLSYKSSRGKGCEFFDYLKSNGIATIIIDNDCKNLRILAQALTNELIGGNDAPILNSGLSVNVYQKKEQIKIIPSPAKGQWWDIGIVTENDFIETNIFSDVKISYWNQYLDDFSALIDLVKAAGTISSCFNYTKYGIEKRNRNLEDKFISPIEFNKILSNIISEDALEYIAPSFVTSQGISLNQLKLRYSRYKGIASPRLQISQTSIEEYAEIIGMSTADSDLLWIAEDAVNASIPDEWIPIHDHKWNIKYRNRENGDILDENPNNEYYRNLYSEYKIRMAREKAQREQEEAERLLEKERQMKELEEQKQRDLQALKERLGIAEWDQFIEEFKKECKELYELAEQKISSSPEEKESIEKEINDEIIEKAKGYMGKLNEIRDVVSDESTLETINRSIEVISQMHQEFLRSCLPEREETENQNEGISEEYPIEDAGHKKTKSSSSSSSDKHKKYDK</sequence>
<dbReference type="Gene3D" id="3.40.30.10">
    <property type="entry name" value="Glutaredoxin"/>
    <property type="match status" value="1"/>
</dbReference>
<accession>A0AAU9K5E3</accession>
<evidence type="ECO:0000256" key="3">
    <source>
        <dbReference type="SAM" id="MobiDB-lite"/>
    </source>
</evidence>
<dbReference type="InterPro" id="IPR011893">
    <property type="entry name" value="Selenoprotein_Rdx-typ"/>
</dbReference>
<name>A0AAU9K5E3_9CILI</name>
<dbReference type="Gene3D" id="3.30.1470.10">
    <property type="entry name" value="Photosystem I PsaD, reaction center subunit II"/>
    <property type="match status" value="1"/>
</dbReference>
<evidence type="ECO:0000256" key="1">
    <source>
        <dbReference type="ARBA" id="ARBA00023284"/>
    </source>
</evidence>
<evidence type="ECO:0000313" key="5">
    <source>
        <dbReference type="Proteomes" id="UP001162131"/>
    </source>
</evidence>
<comment type="caution">
    <text evidence="4">The sequence shown here is derived from an EMBL/GenBank/DDBJ whole genome shotgun (WGS) entry which is preliminary data.</text>
</comment>
<protein>
    <submittedName>
        <fullName evidence="4">Uncharacterized protein</fullName>
    </submittedName>
</protein>
<keyword evidence="2" id="KW-0175">Coiled coil</keyword>
<dbReference type="AlphaFoldDB" id="A0AAU9K5E3"/>
<feature type="region of interest" description="Disordered" evidence="3">
    <location>
        <begin position="944"/>
        <end position="988"/>
    </location>
</feature>
<keyword evidence="1" id="KW-0676">Redox-active center</keyword>
<dbReference type="Pfam" id="PF10262">
    <property type="entry name" value="Rdx"/>
    <property type="match status" value="1"/>
</dbReference>
<feature type="coiled-coil region" evidence="2">
    <location>
        <begin position="807"/>
        <end position="853"/>
    </location>
</feature>
<organism evidence="4 5">
    <name type="scientific">Blepharisma stoltei</name>
    <dbReference type="NCBI Taxonomy" id="1481888"/>
    <lineage>
        <taxon>Eukaryota</taxon>
        <taxon>Sar</taxon>
        <taxon>Alveolata</taxon>
        <taxon>Ciliophora</taxon>
        <taxon>Postciliodesmatophora</taxon>
        <taxon>Heterotrichea</taxon>
        <taxon>Heterotrichida</taxon>
        <taxon>Blepharismidae</taxon>
        <taxon>Blepharisma</taxon>
    </lineage>
</organism>
<dbReference type="EMBL" id="CAJZBQ010000046">
    <property type="protein sequence ID" value="CAG9328385.1"/>
    <property type="molecule type" value="Genomic_DNA"/>
</dbReference>
<feature type="compositionally biased region" description="Acidic residues" evidence="3">
    <location>
        <begin position="949"/>
        <end position="964"/>
    </location>
</feature>
<evidence type="ECO:0000256" key="2">
    <source>
        <dbReference type="SAM" id="Coils"/>
    </source>
</evidence>
<keyword evidence="5" id="KW-1185">Reference proteome</keyword>
<dbReference type="Proteomes" id="UP001162131">
    <property type="component" value="Unassembled WGS sequence"/>
</dbReference>
<reference evidence="4" key="1">
    <citation type="submission" date="2021-09" db="EMBL/GenBank/DDBJ databases">
        <authorList>
            <consortium name="AG Swart"/>
            <person name="Singh M."/>
            <person name="Singh A."/>
            <person name="Seah K."/>
            <person name="Emmerich C."/>
        </authorList>
    </citation>
    <scope>NUCLEOTIDE SEQUENCE</scope>
    <source>
        <strain evidence="4">ATCC30299</strain>
    </source>
</reference>
<proteinExistence type="predicted"/>